<feature type="chain" id="PRO_5040184710" evidence="1">
    <location>
        <begin position="23"/>
        <end position="87"/>
    </location>
</feature>
<evidence type="ECO:0000256" key="1">
    <source>
        <dbReference type="SAM" id="SignalP"/>
    </source>
</evidence>
<feature type="signal peptide" evidence="1">
    <location>
        <begin position="1"/>
        <end position="22"/>
    </location>
</feature>
<reference evidence="2 3" key="1">
    <citation type="journal article" date="2017" name="Nat. Commun.">
        <title>Genome assembly with in vitro proximity ligation data and whole-genome triplication in lettuce.</title>
        <authorList>
            <person name="Reyes-Chin-Wo S."/>
            <person name="Wang Z."/>
            <person name="Yang X."/>
            <person name="Kozik A."/>
            <person name="Arikit S."/>
            <person name="Song C."/>
            <person name="Xia L."/>
            <person name="Froenicke L."/>
            <person name="Lavelle D.O."/>
            <person name="Truco M.J."/>
            <person name="Xia R."/>
            <person name="Zhu S."/>
            <person name="Xu C."/>
            <person name="Xu H."/>
            <person name="Xu X."/>
            <person name="Cox K."/>
            <person name="Korf I."/>
            <person name="Meyers B.C."/>
            <person name="Michelmore R.W."/>
        </authorList>
    </citation>
    <scope>NUCLEOTIDE SEQUENCE [LARGE SCALE GENOMIC DNA]</scope>
    <source>
        <strain evidence="3">cv. Salinas</strain>
        <tissue evidence="2">Seedlings</tissue>
    </source>
</reference>
<protein>
    <submittedName>
        <fullName evidence="2">Uncharacterized protein</fullName>
    </submittedName>
</protein>
<accession>A0A9R1ULN8</accession>
<evidence type="ECO:0000313" key="2">
    <source>
        <dbReference type="EMBL" id="KAJ0189143.1"/>
    </source>
</evidence>
<dbReference type="Proteomes" id="UP000235145">
    <property type="component" value="Unassembled WGS sequence"/>
</dbReference>
<evidence type="ECO:0000313" key="3">
    <source>
        <dbReference type="Proteomes" id="UP000235145"/>
    </source>
</evidence>
<dbReference type="AlphaFoldDB" id="A0A9R1ULN8"/>
<name>A0A9R1ULN8_LACSA</name>
<comment type="caution">
    <text evidence="2">The sequence shown here is derived from an EMBL/GenBank/DDBJ whole genome shotgun (WGS) entry which is preliminary data.</text>
</comment>
<proteinExistence type="predicted"/>
<gene>
    <name evidence="2" type="ORF">LSAT_V11C800416590</name>
</gene>
<sequence>MFYPCLCFYSCAFLLIHHLVLLKKESGQISMVTLFQTQEILTSSTLSFCYYSDLNMEQKNYEDEGLPPGWDNTYPLKEQVEHMLTPQ</sequence>
<organism evidence="2 3">
    <name type="scientific">Lactuca sativa</name>
    <name type="common">Garden lettuce</name>
    <dbReference type="NCBI Taxonomy" id="4236"/>
    <lineage>
        <taxon>Eukaryota</taxon>
        <taxon>Viridiplantae</taxon>
        <taxon>Streptophyta</taxon>
        <taxon>Embryophyta</taxon>
        <taxon>Tracheophyta</taxon>
        <taxon>Spermatophyta</taxon>
        <taxon>Magnoliopsida</taxon>
        <taxon>eudicotyledons</taxon>
        <taxon>Gunneridae</taxon>
        <taxon>Pentapetalae</taxon>
        <taxon>asterids</taxon>
        <taxon>campanulids</taxon>
        <taxon>Asterales</taxon>
        <taxon>Asteraceae</taxon>
        <taxon>Cichorioideae</taxon>
        <taxon>Cichorieae</taxon>
        <taxon>Lactucinae</taxon>
        <taxon>Lactuca</taxon>
    </lineage>
</organism>
<keyword evidence="1" id="KW-0732">Signal</keyword>
<dbReference type="EMBL" id="NBSK02000008">
    <property type="protein sequence ID" value="KAJ0189143.1"/>
    <property type="molecule type" value="Genomic_DNA"/>
</dbReference>
<keyword evidence="3" id="KW-1185">Reference proteome</keyword>